<keyword evidence="4 7" id="KW-0442">Lipid degradation</keyword>
<dbReference type="SUPFAM" id="SSF53474">
    <property type="entry name" value="alpha/beta-Hydrolases"/>
    <property type="match status" value="1"/>
</dbReference>
<dbReference type="Pfam" id="PF04083">
    <property type="entry name" value="Abhydro_lipase"/>
    <property type="match status" value="1"/>
</dbReference>
<evidence type="ECO:0000256" key="5">
    <source>
        <dbReference type="ARBA" id="ARBA00023098"/>
    </source>
</evidence>
<evidence type="ECO:0000256" key="2">
    <source>
        <dbReference type="ARBA" id="ARBA00022729"/>
    </source>
</evidence>
<feature type="domain" description="Partial AB-hydrolase lipase" evidence="10">
    <location>
        <begin position="53"/>
        <end position="112"/>
    </location>
</feature>
<keyword evidence="3 7" id="KW-0378">Hydrolase</keyword>
<keyword evidence="2 9" id="KW-0732">Signal</keyword>
<evidence type="ECO:0000259" key="10">
    <source>
        <dbReference type="Pfam" id="PF04083"/>
    </source>
</evidence>
<feature type="chain" id="PRO_5042898578" description="Lipase" evidence="9">
    <location>
        <begin position="25"/>
        <end position="421"/>
    </location>
</feature>
<name>A0AAN7VE07_9COLE</name>
<dbReference type="InterPro" id="IPR006693">
    <property type="entry name" value="AB_hydrolase_lipase"/>
</dbReference>
<proteinExistence type="inferred from homology"/>
<protein>
    <recommendedName>
        <fullName evidence="7">Lipase</fullName>
    </recommendedName>
</protein>
<evidence type="ECO:0000256" key="6">
    <source>
        <dbReference type="ARBA" id="ARBA00023180"/>
    </source>
</evidence>
<evidence type="ECO:0000256" key="4">
    <source>
        <dbReference type="ARBA" id="ARBA00022963"/>
    </source>
</evidence>
<dbReference type="FunFam" id="3.40.50.1820:FF:000057">
    <property type="entry name" value="Lipase"/>
    <property type="match status" value="1"/>
</dbReference>
<evidence type="ECO:0000256" key="8">
    <source>
        <dbReference type="PIRSR" id="PIRSR000862-1"/>
    </source>
</evidence>
<dbReference type="InterPro" id="IPR025483">
    <property type="entry name" value="Lipase_euk"/>
</dbReference>
<feature type="active site" description="Nucleophile" evidence="8">
    <location>
        <position position="187"/>
    </location>
</feature>
<gene>
    <name evidence="11" type="ORF">RI129_007211</name>
</gene>
<dbReference type="Proteomes" id="UP001329430">
    <property type="component" value="Chromosome 5"/>
</dbReference>
<dbReference type="Gene3D" id="3.40.50.1820">
    <property type="entry name" value="alpha/beta hydrolase"/>
    <property type="match status" value="1"/>
</dbReference>
<feature type="active site" description="Charge relay system" evidence="8">
    <location>
        <position position="396"/>
    </location>
</feature>
<dbReference type="AlphaFoldDB" id="A0AAN7VE07"/>
<evidence type="ECO:0000313" key="11">
    <source>
        <dbReference type="EMBL" id="KAK5643366.1"/>
    </source>
</evidence>
<evidence type="ECO:0000256" key="3">
    <source>
        <dbReference type="ARBA" id="ARBA00022801"/>
    </source>
</evidence>
<evidence type="ECO:0000256" key="9">
    <source>
        <dbReference type="SAM" id="SignalP"/>
    </source>
</evidence>
<keyword evidence="6" id="KW-0325">Glycoprotein</keyword>
<dbReference type="GO" id="GO:0016042">
    <property type="term" value="P:lipid catabolic process"/>
    <property type="evidence" value="ECO:0007669"/>
    <property type="project" value="UniProtKB-KW"/>
</dbReference>
<reference evidence="11 12" key="1">
    <citation type="journal article" date="2024" name="Insects">
        <title>An Improved Chromosome-Level Genome Assembly of the Firefly Pyrocoelia pectoralis.</title>
        <authorList>
            <person name="Fu X."/>
            <person name="Meyer-Rochow V.B."/>
            <person name="Ballantyne L."/>
            <person name="Zhu X."/>
        </authorList>
    </citation>
    <scope>NUCLEOTIDE SEQUENCE [LARGE SCALE GENOMIC DNA]</scope>
    <source>
        <strain evidence="11">XCY_ONT2</strain>
    </source>
</reference>
<dbReference type="InterPro" id="IPR029058">
    <property type="entry name" value="AB_hydrolase_fold"/>
</dbReference>
<feature type="signal peptide" evidence="9">
    <location>
        <begin position="1"/>
        <end position="24"/>
    </location>
</feature>
<dbReference type="GO" id="GO:0016788">
    <property type="term" value="F:hydrolase activity, acting on ester bonds"/>
    <property type="evidence" value="ECO:0007669"/>
    <property type="project" value="InterPro"/>
</dbReference>
<evidence type="ECO:0000256" key="1">
    <source>
        <dbReference type="ARBA" id="ARBA00010701"/>
    </source>
</evidence>
<dbReference type="PIRSF" id="PIRSF000862">
    <property type="entry name" value="Steryl_ester_lip"/>
    <property type="match status" value="1"/>
</dbReference>
<dbReference type="PANTHER" id="PTHR11005">
    <property type="entry name" value="LYSOSOMAL ACID LIPASE-RELATED"/>
    <property type="match status" value="1"/>
</dbReference>
<sequence length="421" mass="48827">MRWIAILSFLIVLIGFLFIPRSKNNVCKTFIDYYSDRDNNENCYYNPDTHMNVSEIIKIRGYPVEEHEVTTEDGYILTLFRIPFGKNASNQIPGRPILVMHGVLINSASYVNRGNKSLGFVLADAGYDVWLGNLRGTAYGRKHTYLNDRDRLFWDFDTYELGVYDIYSKIEYIFNITQQKITYVGFSFGSTAGYMYSITYPKLAEQKIKIIISLAPTVFLSNWRSLTKYVIQFWPYTEPFFTFLTNGEVALRGTYQSRLRETLCLPYPFQMYLCQFVDMIAMGFDYEQNDPETLPITILQNSDATSYKTISHGLQLVFKGNFDYLDYGTDQLNIAAYGSPEVPKHNLSQLRVPTYLVTANNDLMITIEDVKLLHKYLPKKVNPYDIYVVKSERFNHDDFIAARDVVPLVYNHLVNFINNLP</sequence>
<keyword evidence="12" id="KW-1185">Reference proteome</keyword>
<feature type="active site" description="Charge relay system" evidence="8">
    <location>
        <position position="362"/>
    </location>
</feature>
<keyword evidence="5" id="KW-0443">Lipid metabolism</keyword>
<organism evidence="11 12">
    <name type="scientific">Pyrocoelia pectoralis</name>
    <dbReference type="NCBI Taxonomy" id="417401"/>
    <lineage>
        <taxon>Eukaryota</taxon>
        <taxon>Metazoa</taxon>
        <taxon>Ecdysozoa</taxon>
        <taxon>Arthropoda</taxon>
        <taxon>Hexapoda</taxon>
        <taxon>Insecta</taxon>
        <taxon>Pterygota</taxon>
        <taxon>Neoptera</taxon>
        <taxon>Endopterygota</taxon>
        <taxon>Coleoptera</taxon>
        <taxon>Polyphaga</taxon>
        <taxon>Elateriformia</taxon>
        <taxon>Elateroidea</taxon>
        <taxon>Lampyridae</taxon>
        <taxon>Lampyrinae</taxon>
        <taxon>Pyrocoelia</taxon>
    </lineage>
</organism>
<evidence type="ECO:0000256" key="7">
    <source>
        <dbReference type="PIRNR" id="PIRNR000862"/>
    </source>
</evidence>
<accession>A0AAN7VE07</accession>
<dbReference type="EMBL" id="JAVRBK010000005">
    <property type="protein sequence ID" value="KAK5643366.1"/>
    <property type="molecule type" value="Genomic_DNA"/>
</dbReference>
<comment type="caution">
    <text evidence="11">The sequence shown here is derived from an EMBL/GenBank/DDBJ whole genome shotgun (WGS) entry which is preliminary data.</text>
</comment>
<evidence type="ECO:0000313" key="12">
    <source>
        <dbReference type="Proteomes" id="UP001329430"/>
    </source>
</evidence>
<comment type="similarity">
    <text evidence="1 7">Belongs to the AB hydrolase superfamily. Lipase family.</text>
</comment>